<dbReference type="EC" id="2.1.1.-" evidence="6"/>
<dbReference type="Pfam" id="PF02527">
    <property type="entry name" value="GidB"/>
    <property type="match status" value="1"/>
</dbReference>
<evidence type="ECO:0000256" key="2">
    <source>
        <dbReference type="ARBA" id="ARBA00022552"/>
    </source>
</evidence>
<dbReference type="CDD" id="cd02440">
    <property type="entry name" value="AdoMet_MTases"/>
    <property type="match status" value="1"/>
</dbReference>
<name>A0A4U9Y4H3_STRMT</name>
<keyword evidence="3 6" id="KW-0489">Methyltransferase</keyword>
<evidence type="ECO:0000313" key="8">
    <source>
        <dbReference type="EMBL" id="VTS20585.1"/>
    </source>
</evidence>
<keyword evidence="5 6" id="KW-0949">S-adenosyl-L-methionine</keyword>
<evidence type="ECO:0000256" key="7">
    <source>
        <dbReference type="SAM" id="MobiDB-lite"/>
    </source>
</evidence>
<dbReference type="FunFam" id="3.40.50.150:FF:000041">
    <property type="entry name" value="Ribosomal RNA small subunit methyltransferase G"/>
    <property type="match status" value="1"/>
</dbReference>
<dbReference type="PANTHER" id="PTHR31760">
    <property type="entry name" value="S-ADENOSYL-L-METHIONINE-DEPENDENT METHYLTRANSFERASES SUPERFAMILY PROTEIN"/>
    <property type="match status" value="1"/>
</dbReference>
<evidence type="ECO:0000256" key="6">
    <source>
        <dbReference type="HAMAP-Rule" id="MF_00074"/>
    </source>
</evidence>
<feature type="binding site" evidence="6">
    <location>
        <position position="148"/>
    </location>
    <ligand>
        <name>S-adenosyl-L-methionine</name>
        <dbReference type="ChEBI" id="CHEBI:59789"/>
    </ligand>
</feature>
<reference evidence="8 9" key="1">
    <citation type="submission" date="2019-05" db="EMBL/GenBank/DDBJ databases">
        <authorList>
            <consortium name="Pathogen Informatics"/>
        </authorList>
    </citation>
    <scope>NUCLEOTIDE SEQUENCE [LARGE SCALE GENOMIC DNA]</scope>
    <source>
        <strain evidence="8 9">NCTC11189</strain>
    </source>
</reference>
<dbReference type="HAMAP" id="MF_00074">
    <property type="entry name" value="16SrRNA_methyltr_G"/>
    <property type="match status" value="1"/>
</dbReference>
<dbReference type="Proteomes" id="UP000387692">
    <property type="component" value="Unassembled WGS sequence"/>
</dbReference>
<comment type="similarity">
    <text evidence="6">Belongs to the methyltransferase superfamily. RNA methyltransferase RsmG family.</text>
</comment>
<dbReference type="GO" id="GO:0070043">
    <property type="term" value="F:rRNA (guanine-N7-)-methyltransferase activity"/>
    <property type="evidence" value="ECO:0007669"/>
    <property type="project" value="UniProtKB-UniRule"/>
</dbReference>
<dbReference type="PIRSF" id="PIRSF003078">
    <property type="entry name" value="GidB"/>
    <property type="match status" value="1"/>
</dbReference>
<feature type="binding site" evidence="6">
    <location>
        <position position="78"/>
    </location>
    <ligand>
        <name>S-adenosyl-L-methionine</name>
        <dbReference type="ChEBI" id="CHEBI:59789"/>
    </ligand>
</feature>
<gene>
    <name evidence="8" type="primary">gidB</name>
    <name evidence="6" type="synonym">rsmG</name>
    <name evidence="8" type="ORF">NCTC11189_00352</name>
</gene>
<evidence type="ECO:0000256" key="5">
    <source>
        <dbReference type="ARBA" id="ARBA00022691"/>
    </source>
</evidence>
<evidence type="ECO:0000313" key="9">
    <source>
        <dbReference type="Proteomes" id="UP000387692"/>
    </source>
</evidence>
<dbReference type="InterPro" id="IPR003682">
    <property type="entry name" value="rRNA_ssu_MeTfrase_G"/>
</dbReference>
<comment type="caution">
    <text evidence="6">Lacks conserved residue(s) required for the propagation of feature annotation.</text>
</comment>
<feature type="binding site" evidence="6">
    <location>
        <position position="83"/>
    </location>
    <ligand>
        <name>S-adenosyl-L-methionine</name>
        <dbReference type="ChEBI" id="CHEBI:59789"/>
    </ligand>
</feature>
<dbReference type="InterPro" id="IPR029063">
    <property type="entry name" value="SAM-dependent_MTases_sf"/>
</dbReference>
<dbReference type="EMBL" id="CABEHV010000004">
    <property type="protein sequence ID" value="VTS20585.1"/>
    <property type="molecule type" value="Genomic_DNA"/>
</dbReference>
<keyword evidence="1 6" id="KW-0963">Cytoplasm</keyword>
<dbReference type="RefSeq" id="WP_143952001.1">
    <property type="nucleotide sequence ID" value="NZ_CABEHV010000004.1"/>
</dbReference>
<protein>
    <recommendedName>
        <fullName evidence="6">Ribosomal RNA small subunit methyltransferase G</fullName>
        <ecNumber evidence="6">2.1.1.-</ecNumber>
    </recommendedName>
    <alternativeName>
        <fullName evidence="6">16S rRNA 7-methylguanosine methyltransferase</fullName>
        <shortName evidence="6">16S rRNA m7G methyltransferase</shortName>
    </alternativeName>
</protein>
<accession>A0A4U9Y4H3</accession>
<evidence type="ECO:0000256" key="4">
    <source>
        <dbReference type="ARBA" id="ARBA00022679"/>
    </source>
</evidence>
<keyword evidence="2 6" id="KW-0698">rRNA processing</keyword>
<proteinExistence type="inferred from homology"/>
<dbReference type="Gene3D" id="3.40.50.150">
    <property type="entry name" value="Vaccinia Virus protein VP39"/>
    <property type="match status" value="1"/>
</dbReference>
<sequence>MKPETFYNLLAEQNLPLSDQQKKQFERYFELLVEWNEKINLTAITDKEEVYLKHFYDSIAPILQGLIPNETIKLLDIGAGAGFPSLPMKILYPQLGVTIIDSLNKRINFLQLLAQELDLDGVHFYHGRAEDLAQDKNFRAQYDFVTARAVARMQVLSELTIPYLKVGGKLLALKASNAPEELLEAKNALNLLFSKVEDNLSYALPNGDPRYITVVEKKKETPNKYPRKAGMPNKRPL</sequence>
<comment type="subcellular location">
    <subcellularLocation>
        <location evidence="6">Cytoplasm</location>
    </subcellularLocation>
</comment>
<dbReference type="GO" id="GO:0005829">
    <property type="term" value="C:cytosol"/>
    <property type="evidence" value="ECO:0007669"/>
    <property type="project" value="TreeGrafter"/>
</dbReference>
<dbReference type="AlphaFoldDB" id="A0A4U9Y4H3"/>
<feature type="binding site" evidence="6">
    <location>
        <begin position="129"/>
        <end position="130"/>
    </location>
    <ligand>
        <name>S-adenosyl-L-methionine</name>
        <dbReference type="ChEBI" id="CHEBI:59789"/>
    </ligand>
</feature>
<keyword evidence="4 6" id="KW-0808">Transferase</keyword>
<evidence type="ECO:0000256" key="1">
    <source>
        <dbReference type="ARBA" id="ARBA00022490"/>
    </source>
</evidence>
<comment type="function">
    <text evidence="6">Specifically methylates the N7 position of a guanine in 16S rRNA.</text>
</comment>
<feature type="region of interest" description="Disordered" evidence="7">
    <location>
        <begin position="218"/>
        <end position="237"/>
    </location>
</feature>
<organism evidence="8 9">
    <name type="scientific">Streptococcus mitis</name>
    <dbReference type="NCBI Taxonomy" id="28037"/>
    <lineage>
        <taxon>Bacteria</taxon>
        <taxon>Bacillati</taxon>
        <taxon>Bacillota</taxon>
        <taxon>Bacilli</taxon>
        <taxon>Lactobacillales</taxon>
        <taxon>Streptococcaceae</taxon>
        <taxon>Streptococcus</taxon>
        <taxon>Streptococcus mitis group</taxon>
    </lineage>
</organism>
<dbReference type="SUPFAM" id="SSF53335">
    <property type="entry name" value="S-adenosyl-L-methionine-dependent methyltransferases"/>
    <property type="match status" value="1"/>
</dbReference>
<dbReference type="PANTHER" id="PTHR31760:SF0">
    <property type="entry name" value="S-ADENOSYL-L-METHIONINE-DEPENDENT METHYLTRANSFERASES SUPERFAMILY PROTEIN"/>
    <property type="match status" value="1"/>
</dbReference>
<dbReference type="NCBIfam" id="TIGR00138">
    <property type="entry name" value="rsmG_gidB"/>
    <property type="match status" value="1"/>
</dbReference>
<evidence type="ECO:0000256" key="3">
    <source>
        <dbReference type="ARBA" id="ARBA00022603"/>
    </source>
</evidence>